<comment type="caution">
    <text evidence="1">The sequence shown here is derived from an EMBL/GenBank/DDBJ whole genome shotgun (WGS) entry which is preliminary data.</text>
</comment>
<organism evidence="1 2">
    <name type="scientific">Bacteroides acidifaciens</name>
    <dbReference type="NCBI Taxonomy" id="85831"/>
    <lineage>
        <taxon>Bacteria</taxon>
        <taxon>Pseudomonadati</taxon>
        <taxon>Bacteroidota</taxon>
        <taxon>Bacteroidia</taxon>
        <taxon>Bacteroidales</taxon>
        <taxon>Bacteroidaceae</taxon>
        <taxon>Bacteroides</taxon>
    </lineage>
</organism>
<protein>
    <submittedName>
        <fullName evidence="1">Uncharacterized protein</fullName>
    </submittedName>
</protein>
<accession>A0A4S2AJP7</accession>
<dbReference type="AlphaFoldDB" id="A0A4S2AJP7"/>
<name>A0A4S2AJP7_9BACE</name>
<evidence type="ECO:0000313" key="1">
    <source>
        <dbReference type="EMBL" id="TGY01288.1"/>
    </source>
</evidence>
<dbReference type="RefSeq" id="WP_136014596.1">
    <property type="nucleotide sequence ID" value="NZ_CAJTFZ010000006.1"/>
</dbReference>
<evidence type="ECO:0000313" key="2">
    <source>
        <dbReference type="Proteomes" id="UP000305751"/>
    </source>
</evidence>
<proteinExistence type="predicted"/>
<dbReference type="EMBL" id="SRZA01000044">
    <property type="protein sequence ID" value="TGY01288.1"/>
    <property type="molecule type" value="Genomic_DNA"/>
</dbReference>
<reference evidence="1 2" key="1">
    <citation type="submission" date="2019-04" db="EMBL/GenBank/DDBJ databases">
        <title>Microbes associate with the intestines of laboratory mice.</title>
        <authorList>
            <person name="Navarre W."/>
            <person name="Wong E."/>
            <person name="Huang K."/>
            <person name="Tropini C."/>
            <person name="Ng K."/>
            <person name="Yu B."/>
        </authorList>
    </citation>
    <scope>NUCLEOTIDE SEQUENCE [LARGE SCALE GENOMIC DNA]</scope>
    <source>
        <strain evidence="1 2">NM70_E10</strain>
    </source>
</reference>
<keyword evidence="2" id="KW-1185">Reference proteome</keyword>
<gene>
    <name evidence="1" type="ORF">E5356_13455</name>
</gene>
<sequence>MKLTSEIINILNAGGSVKINCKSKLTSELINIAMAVSKNNVTLICTNAGCKLTSELISIAAAGKGHVVFELD</sequence>
<dbReference type="Proteomes" id="UP000305751">
    <property type="component" value="Unassembled WGS sequence"/>
</dbReference>